<dbReference type="PANTHER" id="PTHR42895">
    <property type="entry name" value="IRON-SULFUR CLUSTER-BINDING PROTEIN-RELATED"/>
    <property type="match status" value="1"/>
</dbReference>
<dbReference type="GO" id="GO:0051536">
    <property type="term" value="F:iron-sulfur cluster binding"/>
    <property type="evidence" value="ECO:0007669"/>
    <property type="project" value="InterPro"/>
</dbReference>
<dbReference type="Gene3D" id="3.10.20.30">
    <property type="match status" value="1"/>
</dbReference>
<dbReference type="RefSeq" id="WP_073081532.1">
    <property type="nucleotide sequence ID" value="NZ_FQXV01000014.1"/>
</dbReference>
<dbReference type="InterPro" id="IPR042259">
    <property type="entry name" value="Raco-like_middle_sf"/>
</dbReference>
<dbReference type="SUPFAM" id="SSF53067">
    <property type="entry name" value="Actin-like ATPase domain"/>
    <property type="match status" value="1"/>
</dbReference>
<dbReference type="CDD" id="cd00207">
    <property type="entry name" value="fer2"/>
    <property type="match status" value="1"/>
</dbReference>
<keyword evidence="3" id="KW-1185">Reference proteome</keyword>
<dbReference type="Pfam" id="PF14574">
    <property type="entry name" value="RACo_C_ter"/>
    <property type="match status" value="1"/>
</dbReference>
<dbReference type="Gene3D" id="3.30.420.480">
    <property type="entry name" value="Domain of unknown function (DUF4445)"/>
    <property type="match status" value="1"/>
</dbReference>
<dbReference type="SUPFAM" id="SSF54292">
    <property type="entry name" value="2Fe-2S ferredoxin-like"/>
    <property type="match status" value="1"/>
</dbReference>
<accession>A0A1M5Z7B9</accession>
<evidence type="ECO:0000259" key="1">
    <source>
        <dbReference type="PROSITE" id="PS51085"/>
    </source>
</evidence>
<feature type="domain" description="2Fe-2S ferredoxin-type" evidence="1">
    <location>
        <begin position="3"/>
        <end position="79"/>
    </location>
</feature>
<dbReference type="Proteomes" id="UP000183995">
    <property type="component" value="Unassembled WGS sequence"/>
</dbReference>
<dbReference type="EMBL" id="FQXV01000014">
    <property type="protein sequence ID" value="SHI20146.1"/>
    <property type="molecule type" value="Genomic_DNA"/>
</dbReference>
<dbReference type="InterPro" id="IPR052911">
    <property type="entry name" value="Corrinoid_activation_enz"/>
</dbReference>
<dbReference type="InterPro" id="IPR001041">
    <property type="entry name" value="2Fe-2S_ferredoxin-type"/>
</dbReference>
<evidence type="ECO:0000313" key="2">
    <source>
        <dbReference type="EMBL" id="SHI20146.1"/>
    </source>
</evidence>
<dbReference type="Pfam" id="PF17651">
    <property type="entry name" value="Raco_middle"/>
    <property type="match status" value="1"/>
</dbReference>
<gene>
    <name evidence="2" type="ORF">SAMN02745823_03345</name>
</gene>
<reference evidence="2 3" key="1">
    <citation type="submission" date="2016-11" db="EMBL/GenBank/DDBJ databases">
        <authorList>
            <person name="Jaros S."/>
            <person name="Januszkiewicz K."/>
            <person name="Wedrychowicz H."/>
        </authorList>
    </citation>
    <scope>NUCLEOTIDE SEQUENCE [LARGE SCALE GENOMIC DNA]</scope>
    <source>
        <strain evidence="2 3">DSM 10068</strain>
    </source>
</reference>
<dbReference type="InterPro" id="IPR012675">
    <property type="entry name" value="Beta-grasp_dom_sf"/>
</dbReference>
<sequence length="509" mass="53926">MSPVLKIYRGGKLIHTAEAVPGETLYERIIASDIYLEAPCGGRGKCGKCLVQLSPDGPKVRACQTQVSGDMDVYLPEEMHMKIAGDDAKSKTVTYTGPLGIAVDIGTTTVVAHLTDIPNCTRLATASGVNAQRTYGADVISRIQYCAENGHEVLTRVIRAQLAGLISKACKSVGANPKDIHYISIAGNTIMQHLAAGYSPVAMGVAPFTPVELFGNERPAGKDLPVADDAVLYFAPCVYSYVGGDITAGMLASDLENIKGNCVYIDIGTNGELVLKADDRYYCCATAAGPAFEGAEIAKGMAAIQGAISHVKWSAEKGLELTVIGDAAPEGLCGSGLMDALAVMVSTSAVDETGRLVDAGELEHHPISRYLGKREGKNVFWLSKEHDVYMIPGDVRKLQLAKAAIAAGIQTLLHTAGKTNKDISGFLLAGGFGSFLDQHSAATIGLFPKDFLPFARTMGNTAGEGAALALCTQAARDTLKNMMDNFEVVELSTSKIFNEQFIDQMMFEG</sequence>
<dbReference type="InterPro" id="IPR036010">
    <property type="entry name" value="2Fe-2S_ferredoxin-like_sf"/>
</dbReference>
<dbReference type="PANTHER" id="PTHR42895:SF2">
    <property type="entry name" value="IRON-SULFUR CLUSTER PROTEIN"/>
    <property type="match status" value="1"/>
</dbReference>
<evidence type="ECO:0000313" key="3">
    <source>
        <dbReference type="Proteomes" id="UP000183995"/>
    </source>
</evidence>
<proteinExistence type="predicted"/>
<name>A0A1M5Z7B9_9FIRM</name>
<protein>
    <submittedName>
        <fullName evidence="2">Uncharacterized 2Fe-2 and 4Fe-4S clusters-containing protein, contains DUF4445 domain</fullName>
    </submittedName>
</protein>
<dbReference type="InterPro" id="IPR043129">
    <property type="entry name" value="ATPase_NBD"/>
</dbReference>
<dbReference type="InterPro" id="IPR027980">
    <property type="entry name" value="RACo_C"/>
</dbReference>
<dbReference type="InterPro" id="IPR041414">
    <property type="entry name" value="Raco-like_middle"/>
</dbReference>
<dbReference type="STRING" id="1123282.SAMN02745823_03345"/>
<dbReference type="OrthoDB" id="9810588at2"/>
<dbReference type="PROSITE" id="PS51085">
    <property type="entry name" value="2FE2S_FER_2"/>
    <property type="match status" value="1"/>
</dbReference>
<organism evidence="2 3">
    <name type="scientific">Sporobacter termitidis DSM 10068</name>
    <dbReference type="NCBI Taxonomy" id="1123282"/>
    <lineage>
        <taxon>Bacteria</taxon>
        <taxon>Bacillati</taxon>
        <taxon>Bacillota</taxon>
        <taxon>Clostridia</taxon>
        <taxon>Eubacteriales</taxon>
        <taxon>Oscillospiraceae</taxon>
        <taxon>Sporobacter</taxon>
    </lineage>
</organism>
<dbReference type="AlphaFoldDB" id="A0A1M5Z7B9"/>